<proteinExistence type="predicted"/>
<dbReference type="EMBL" id="JACBJI010000004">
    <property type="protein sequence ID" value="NYA71418.1"/>
    <property type="molecule type" value="Genomic_DNA"/>
</dbReference>
<keyword evidence="1" id="KW-0732">Signal</keyword>
<keyword evidence="4" id="KW-1185">Reference proteome</keyword>
<dbReference type="AlphaFoldDB" id="A0A7Y9C7G3"/>
<feature type="domain" description="Outer membrane protein beta-barrel" evidence="2">
    <location>
        <begin position="17"/>
        <end position="141"/>
    </location>
</feature>
<evidence type="ECO:0000313" key="3">
    <source>
        <dbReference type="EMBL" id="NYA71418.1"/>
    </source>
</evidence>
<organism evidence="3 4">
    <name type="scientific">Flavobacterium agri</name>
    <dbReference type="NCBI Taxonomy" id="2743471"/>
    <lineage>
        <taxon>Bacteria</taxon>
        <taxon>Pseudomonadati</taxon>
        <taxon>Bacteroidota</taxon>
        <taxon>Flavobacteriia</taxon>
        <taxon>Flavobacteriales</taxon>
        <taxon>Flavobacteriaceae</taxon>
        <taxon>Flavobacterium</taxon>
    </lineage>
</organism>
<evidence type="ECO:0000313" key="4">
    <source>
        <dbReference type="Proteomes" id="UP000535020"/>
    </source>
</evidence>
<accession>A0A7Y9C7G3</accession>
<feature type="signal peptide" evidence="1">
    <location>
        <begin position="1"/>
        <end position="18"/>
    </location>
</feature>
<gene>
    <name evidence="3" type="ORF">HZF10_10830</name>
</gene>
<dbReference type="RefSeq" id="WP_176006227.1">
    <property type="nucleotide sequence ID" value="NZ_JABWMI010000011.1"/>
</dbReference>
<dbReference type="Pfam" id="PF13568">
    <property type="entry name" value="OMP_b-brl_2"/>
    <property type="match status" value="1"/>
</dbReference>
<name>A0A7Y9C7G3_9FLAO</name>
<feature type="chain" id="PRO_5031570798" evidence="1">
    <location>
        <begin position="19"/>
        <end position="204"/>
    </location>
</feature>
<evidence type="ECO:0000259" key="2">
    <source>
        <dbReference type="Pfam" id="PF13568"/>
    </source>
</evidence>
<evidence type="ECO:0000256" key="1">
    <source>
        <dbReference type="SAM" id="SignalP"/>
    </source>
</evidence>
<reference evidence="3 4" key="1">
    <citation type="submission" date="2020-07" db="EMBL/GenBank/DDBJ databases">
        <authorList>
            <person name="Sun Q."/>
        </authorList>
    </citation>
    <scope>NUCLEOTIDE SEQUENCE [LARGE SCALE GENOMIC DNA]</scope>
    <source>
        <strain evidence="3 4">MAH-1</strain>
    </source>
</reference>
<comment type="caution">
    <text evidence="3">The sequence shown here is derived from an EMBL/GenBank/DDBJ whole genome shotgun (WGS) entry which is preliminary data.</text>
</comment>
<sequence>MKKIYPALVLLATFGLQAQVKFTPGVRGGLNFAQLTESDLGIKTDFYVGGFAGIKFTKHYTLQPEVIYSRQGAEGDYRVYDPVYDSNGNLISEYRDGHADVSLQYLSVGIMNKFTFVDRLSIVVGPSVDVLVDHNVPVNSDADLAIQLGLGVRLIDGLEAEFRVKKGIASVVDDTEYIDDDEWFDFQDGTNLLFQVGLSYTFGR</sequence>
<protein>
    <submittedName>
        <fullName evidence="3">PorT family protein</fullName>
    </submittedName>
</protein>
<dbReference type="InterPro" id="IPR025665">
    <property type="entry name" value="Beta-barrel_OMP_2"/>
</dbReference>
<dbReference type="Proteomes" id="UP000535020">
    <property type="component" value="Unassembled WGS sequence"/>
</dbReference>